<keyword evidence="4" id="KW-0449">Lipoprotein</keyword>
<dbReference type="GO" id="GO:0043165">
    <property type="term" value="P:Gram-negative-bacterium-type cell outer membrane assembly"/>
    <property type="evidence" value="ECO:0007669"/>
    <property type="project" value="UniProtKB-UniRule"/>
</dbReference>
<dbReference type="InterPro" id="IPR018391">
    <property type="entry name" value="PQQ_b-propeller_rpt"/>
</dbReference>
<evidence type="ECO:0000256" key="1">
    <source>
        <dbReference type="ARBA" id="ARBA00022729"/>
    </source>
</evidence>
<dbReference type="SMART" id="SM00564">
    <property type="entry name" value="PQQ"/>
    <property type="match status" value="7"/>
</dbReference>
<keyword evidence="1 4" id="KW-0732">Signal</keyword>
<dbReference type="InterPro" id="IPR011047">
    <property type="entry name" value="Quinoprotein_ADH-like_sf"/>
</dbReference>
<dbReference type="NCBIfam" id="NF008351">
    <property type="entry name" value="PRK11138.1"/>
    <property type="match status" value="1"/>
</dbReference>
<dbReference type="OrthoDB" id="5173551at2"/>
<keyword evidence="3 4" id="KW-0998">Cell outer membrane</keyword>
<dbReference type="SUPFAM" id="SSF50998">
    <property type="entry name" value="Quinoprotein alcohol dehydrogenase-like"/>
    <property type="match status" value="1"/>
</dbReference>
<feature type="domain" description="Pyrrolo-quinoline quinone repeat" evidence="6">
    <location>
        <begin position="77"/>
        <end position="325"/>
    </location>
</feature>
<dbReference type="Gene3D" id="2.130.10.10">
    <property type="entry name" value="YVTN repeat-like/Quinoprotein amine dehydrogenase"/>
    <property type="match status" value="1"/>
</dbReference>
<gene>
    <name evidence="4 7" type="primary">bamB</name>
    <name evidence="7" type="ORF">EGC76_01830</name>
</gene>
<evidence type="ECO:0000313" key="7">
    <source>
        <dbReference type="EMBL" id="RWU12978.1"/>
    </source>
</evidence>
<organism evidence="7 8">
    <name type="scientific">Pseudidiomarina gelatinasegens</name>
    <dbReference type="NCBI Taxonomy" id="2487740"/>
    <lineage>
        <taxon>Bacteria</taxon>
        <taxon>Pseudomonadati</taxon>
        <taxon>Pseudomonadota</taxon>
        <taxon>Gammaproteobacteria</taxon>
        <taxon>Alteromonadales</taxon>
        <taxon>Idiomarinaceae</taxon>
        <taxon>Pseudidiomarina</taxon>
    </lineage>
</organism>
<evidence type="ECO:0000256" key="2">
    <source>
        <dbReference type="ARBA" id="ARBA00023136"/>
    </source>
</evidence>
<dbReference type="RefSeq" id="WP_128351305.1">
    <property type="nucleotide sequence ID" value="NZ_RSFE01000001.1"/>
</dbReference>
<keyword evidence="2 4" id="KW-0472">Membrane</keyword>
<dbReference type="PROSITE" id="PS51257">
    <property type="entry name" value="PROKAR_LIPOPROTEIN"/>
    <property type="match status" value="1"/>
</dbReference>
<evidence type="ECO:0000256" key="5">
    <source>
        <dbReference type="SAM" id="SignalP"/>
    </source>
</evidence>
<evidence type="ECO:0000313" key="8">
    <source>
        <dbReference type="Proteomes" id="UP000288789"/>
    </source>
</evidence>
<evidence type="ECO:0000256" key="4">
    <source>
        <dbReference type="HAMAP-Rule" id="MF_00923"/>
    </source>
</evidence>
<reference evidence="7 8" key="1">
    <citation type="submission" date="2018-12" db="EMBL/GenBank/DDBJ databases">
        <authorList>
            <person name="Li A."/>
            <person name="Zhang M."/>
            <person name="Zhu H."/>
        </authorList>
    </citation>
    <scope>NUCLEOTIDE SEQUENCE [LARGE SCALE GENOMIC DNA]</scope>
    <source>
        <strain evidence="7 8">R04H25</strain>
    </source>
</reference>
<evidence type="ECO:0000256" key="3">
    <source>
        <dbReference type="ARBA" id="ARBA00023237"/>
    </source>
</evidence>
<proteinExistence type="inferred from homology"/>
<dbReference type="PANTHER" id="PTHR34512">
    <property type="entry name" value="CELL SURFACE PROTEIN"/>
    <property type="match status" value="1"/>
</dbReference>
<feature type="chain" id="PRO_5019598620" description="Outer membrane protein assembly factor BamB" evidence="5">
    <location>
        <begin position="27"/>
        <end position="397"/>
    </location>
</feature>
<dbReference type="GO" id="GO:0009279">
    <property type="term" value="C:cell outer membrane"/>
    <property type="evidence" value="ECO:0007669"/>
    <property type="project" value="UniProtKB-SubCell"/>
</dbReference>
<keyword evidence="8" id="KW-1185">Reference proteome</keyword>
<dbReference type="InterPro" id="IPR015943">
    <property type="entry name" value="WD40/YVTN_repeat-like_dom_sf"/>
</dbReference>
<dbReference type="InterPro" id="IPR017687">
    <property type="entry name" value="BamB"/>
</dbReference>
<dbReference type="EMBL" id="RSFE01000001">
    <property type="protein sequence ID" value="RWU12978.1"/>
    <property type="molecule type" value="Genomic_DNA"/>
</dbReference>
<comment type="subcellular location">
    <subcellularLocation>
        <location evidence="4">Cell outer membrane</location>
        <topology evidence="4">Lipid-anchor</topology>
    </subcellularLocation>
</comment>
<dbReference type="Pfam" id="PF13360">
    <property type="entry name" value="PQQ_2"/>
    <property type="match status" value="1"/>
</dbReference>
<comment type="subunit">
    <text evidence="4">Part of the Bam complex.</text>
</comment>
<protein>
    <recommendedName>
        <fullName evidence="4">Outer membrane protein assembly factor BamB</fullName>
    </recommendedName>
</protein>
<sequence length="397" mass="42557">MKLARFKSLGLAALATTLISGCSVFSNDEITYKELQSFNQQVTPRVVWESSVGGGVDHFYSHLHPVVVNDMIVGADRDGTVAAYNRDNGDRLWQVDLRGALNLSKGGWWSAGESMRIAGGLAANNEVIYLGTENGDVVALNANDGSVKWHQVVRSEVMATPAVGGGVVVVKGSTGEVIALAEDTGEQRWKHVSEVPPLSMRGTSAPVYEQGGVFVGTSTGKVIVLIAENGQPAWEARLAVPSGNTELQRMVDVDSKPVLAGAFVYNVAYNGSLAAISANSGEIAWKREYSSYQNLHFAGGRLFVTDAEDTVSALDSQGGVELWSNNDYNGRHLTAPVRFGDYIVVGDRMGYLHFINLLSGETEGRLEVDSDVYTAPVVAGDTLYVQLRDGSLLAVRI</sequence>
<comment type="similarity">
    <text evidence="4">Belongs to the BamB family.</text>
</comment>
<accession>A0A443Z7Q7</accession>
<dbReference type="InterPro" id="IPR002372">
    <property type="entry name" value="PQQ_rpt_dom"/>
</dbReference>
<dbReference type="HAMAP" id="MF_00923">
    <property type="entry name" value="OM_assembly_BamB"/>
    <property type="match status" value="1"/>
</dbReference>
<comment type="function">
    <text evidence="4">Part of the outer membrane protein assembly complex, which is involved in assembly and insertion of beta-barrel proteins into the outer membrane.</text>
</comment>
<feature type="signal peptide" evidence="5">
    <location>
        <begin position="1"/>
        <end position="26"/>
    </location>
</feature>
<dbReference type="Proteomes" id="UP000288789">
    <property type="component" value="Unassembled WGS sequence"/>
</dbReference>
<comment type="caution">
    <text evidence="7">The sequence shown here is derived from an EMBL/GenBank/DDBJ whole genome shotgun (WGS) entry which is preliminary data.</text>
</comment>
<name>A0A443Z7Q7_9GAMM</name>
<dbReference type="AlphaFoldDB" id="A0A443Z7Q7"/>
<dbReference type="NCBIfam" id="TIGR03300">
    <property type="entry name" value="assembly_YfgL"/>
    <property type="match status" value="1"/>
</dbReference>
<dbReference type="GO" id="GO:0051205">
    <property type="term" value="P:protein insertion into membrane"/>
    <property type="evidence" value="ECO:0007669"/>
    <property type="project" value="UniProtKB-UniRule"/>
</dbReference>
<evidence type="ECO:0000259" key="6">
    <source>
        <dbReference type="Pfam" id="PF13360"/>
    </source>
</evidence>
<dbReference type="PANTHER" id="PTHR34512:SF30">
    <property type="entry name" value="OUTER MEMBRANE PROTEIN ASSEMBLY FACTOR BAMB"/>
    <property type="match status" value="1"/>
</dbReference>
<keyword evidence="4" id="KW-0564">Palmitate</keyword>